<dbReference type="Proteomes" id="UP000285740">
    <property type="component" value="Unassembled WGS sequence"/>
</dbReference>
<dbReference type="PROSITE" id="PS51459">
    <property type="entry name" value="FIDO"/>
    <property type="match status" value="1"/>
</dbReference>
<dbReference type="Gene3D" id="1.20.120.1870">
    <property type="entry name" value="Fic/DOC protein, Fido domain"/>
    <property type="match status" value="1"/>
</dbReference>
<reference evidence="2 3" key="1">
    <citation type="submission" date="2018-08" db="EMBL/GenBank/DDBJ databases">
        <title>A genome reference for cultivated species of the human gut microbiota.</title>
        <authorList>
            <person name="Zou Y."/>
            <person name="Xue W."/>
            <person name="Luo G."/>
        </authorList>
    </citation>
    <scope>NUCLEOTIDE SEQUENCE [LARGE SCALE GENOMIC DNA]</scope>
    <source>
        <strain evidence="2 3">AM42-30</strain>
    </source>
</reference>
<evidence type="ECO:0000313" key="2">
    <source>
        <dbReference type="EMBL" id="RHA81838.1"/>
    </source>
</evidence>
<dbReference type="InterPro" id="IPR003812">
    <property type="entry name" value="Fido"/>
</dbReference>
<accession>A0A413T9Z9</accession>
<organism evidence="2 3">
    <name type="scientific">Eubacterium ventriosum</name>
    <dbReference type="NCBI Taxonomy" id="39496"/>
    <lineage>
        <taxon>Bacteria</taxon>
        <taxon>Bacillati</taxon>
        <taxon>Bacillota</taxon>
        <taxon>Clostridia</taxon>
        <taxon>Eubacteriales</taxon>
        <taxon>Eubacteriaceae</taxon>
        <taxon>Eubacterium</taxon>
    </lineage>
</organism>
<comment type="caution">
    <text evidence="2">The sequence shown here is derived from an EMBL/GenBank/DDBJ whole genome shotgun (WGS) entry which is preliminary data.</text>
</comment>
<dbReference type="PANTHER" id="PTHR35810">
    <property type="entry name" value="CYTOPLASMIC PROTEIN-RELATED"/>
    <property type="match status" value="1"/>
</dbReference>
<evidence type="ECO:0000313" key="3">
    <source>
        <dbReference type="Proteomes" id="UP000285740"/>
    </source>
</evidence>
<sequence>MTNEIVLFNDGNVNIEVQINPEQETVWLTQKQIETLFGVSHATVSEHISNILKSGELDDTSVGFSDKSTGGRKPKIYNLDMILSVGYRVNSKRGIAFRRWANDVLKQYIMEGYAINEKRMFALQKTVNIQTKMLAYSLDLEEKEILKAVNQYTEALLLLDQYDHQSLQKPEGNEPIYRITYEECRRMVDEMEDSFKSDVFGVEKEKGKVEGILAAVYQNVFGGDVYPSLEEKAANLLYFIIKDHPYADGCKRIAASLFLEFLARNNALYKDGVKIISDGALVAITLMIAESRAEEKEIMVKLVMNFLAM</sequence>
<dbReference type="InterPro" id="IPR011204">
    <property type="entry name" value="Virulence_RhuM-like"/>
</dbReference>
<dbReference type="AlphaFoldDB" id="A0A413T9Z9"/>
<name>A0A413T9Z9_9FIRM</name>
<feature type="domain" description="Fido" evidence="1">
    <location>
        <begin position="155"/>
        <end position="309"/>
    </location>
</feature>
<dbReference type="EMBL" id="QSFV01000002">
    <property type="protein sequence ID" value="RHA81838.1"/>
    <property type="molecule type" value="Genomic_DNA"/>
</dbReference>
<gene>
    <name evidence="2" type="ORF">DW918_01105</name>
</gene>
<evidence type="ECO:0000259" key="1">
    <source>
        <dbReference type="PROSITE" id="PS51459"/>
    </source>
</evidence>
<protein>
    <submittedName>
        <fullName evidence="2">Phosphoribosylaminoimidazolesuccinocarboxamide synthase</fullName>
    </submittedName>
</protein>
<dbReference type="PANTHER" id="PTHR35810:SF1">
    <property type="entry name" value="CYTOPLASMIC PROTEIN"/>
    <property type="match status" value="1"/>
</dbReference>
<proteinExistence type="predicted"/>
<dbReference type="RefSeq" id="WP_118029983.1">
    <property type="nucleotide sequence ID" value="NZ_JBGKIA010000003.1"/>
</dbReference>
<dbReference type="InterPro" id="IPR053737">
    <property type="entry name" value="Type_II_TA_Toxin"/>
</dbReference>
<dbReference type="Pfam" id="PF02661">
    <property type="entry name" value="Fic"/>
    <property type="match status" value="1"/>
</dbReference>
<dbReference type="Pfam" id="PF13310">
    <property type="entry name" value="Virulence_RhuM"/>
    <property type="match status" value="1"/>
</dbReference>